<evidence type="ECO:0000313" key="2">
    <source>
        <dbReference type="Proteomes" id="UP000259570"/>
    </source>
</evidence>
<accession>A0A3E1KST2</accession>
<organism evidence="1 2">
    <name type="scientific">Xanthomonas nasturtii</name>
    <dbReference type="NCBI Taxonomy" id="1843581"/>
    <lineage>
        <taxon>Bacteria</taxon>
        <taxon>Pseudomonadati</taxon>
        <taxon>Pseudomonadota</taxon>
        <taxon>Gammaproteobacteria</taxon>
        <taxon>Lysobacterales</taxon>
        <taxon>Lysobacteraceae</taxon>
        <taxon>Xanthomonas</taxon>
    </lineage>
</organism>
<reference evidence="1 2" key="1">
    <citation type="submission" date="2018-08" db="EMBL/GenBank/DDBJ databases">
        <title>Genome sequencing of X. nasturtii WHRI 8984.</title>
        <authorList>
            <person name="Studholme D.J."/>
            <person name="Mchugh J."/>
            <person name="Vicente J."/>
        </authorList>
    </citation>
    <scope>NUCLEOTIDE SEQUENCE [LARGE SCALE GENOMIC DNA]</scope>
    <source>
        <strain evidence="1 2">WHRI 8984</strain>
    </source>
</reference>
<comment type="caution">
    <text evidence="1">The sequence shown here is derived from an EMBL/GenBank/DDBJ whole genome shotgun (WGS) entry which is preliminary data.</text>
</comment>
<sequence length="93" mass="10498">MANNLIVSYDLHSPGQDYTKVTDAIKALGSWAKVHKSVWYVNSSYTASQAVEKVWATMDRNDSLFVVDATNNGAAWQNLSDEVSNHMKDQWFK</sequence>
<dbReference type="Proteomes" id="UP000259570">
    <property type="component" value="Unassembled WGS sequence"/>
</dbReference>
<dbReference type="AlphaFoldDB" id="A0A3E1KST2"/>
<evidence type="ECO:0000313" key="1">
    <source>
        <dbReference type="EMBL" id="RFF42717.1"/>
    </source>
</evidence>
<dbReference type="OrthoDB" id="2656750at2"/>
<gene>
    <name evidence="1" type="ORF">DZD52_01830</name>
</gene>
<evidence type="ECO:0008006" key="3">
    <source>
        <dbReference type="Google" id="ProtNLM"/>
    </source>
</evidence>
<dbReference type="EMBL" id="QUZM01000002">
    <property type="protein sequence ID" value="RFF42717.1"/>
    <property type="molecule type" value="Genomic_DNA"/>
</dbReference>
<name>A0A3E1KST2_9XANT</name>
<protein>
    <recommendedName>
        <fullName evidence="3">CRISPR-associated protein Cas2</fullName>
    </recommendedName>
</protein>
<proteinExistence type="predicted"/>